<dbReference type="EMBL" id="LAVV01013834">
    <property type="protein sequence ID" value="KNZ45276.1"/>
    <property type="molecule type" value="Genomic_DNA"/>
</dbReference>
<dbReference type="VEuPathDB" id="FungiDB:VP01_8306g2"/>
<evidence type="ECO:0000259" key="1">
    <source>
        <dbReference type="Pfam" id="PF05699"/>
    </source>
</evidence>
<dbReference type="PANTHER" id="PTHR23272">
    <property type="entry name" value="BED FINGER-RELATED"/>
    <property type="match status" value="1"/>
</dbReference>
<feature type="non-terminal residue" evidence="2">
    <location>
        <position position="233"/>
    </location>
</feature>
<gene>
    <name evidence="2" type="ORF">VP01_8306g2</name>
</gene>
<dbReference type="Pfam" id="PF05699">
    <property type="entry name" value="Dimer_Tnp_hAT"/>
    <property type="match status" value="1"/>
</dbReference>
<comment type="caution">
    <text evidence="2">The sequence shown here is derived from an EMBL/GenBank/DDBJ whole genome shotgun (WGS) entry which is preliminary data.</text>
</comment>
<dbReference type="InterPro" id="IPR012337">
    <property type="entry name" value="RNaseH-like_sf"/>
</dbReference>
<reference evidence="2 3" key="1">
    <citation type="submission" date="2015-08" db="EMBL/GenBank/DDBJ databases">
        <title>Next Generation Sequencing and Analysis of the Genome of Puccinia sorghi L Schw, the Causal Agent of Maize Common Rust.</title>
        <authorList>
            <person name="Rochi L."/>
            <person name="Burguener G."/>
            <person name="Darino M."/>
            <person name="Turjanski A."/>
            <person name="Kreff E."/>
            <person name="Dieguez M.J."/>
            <person name="Sacco F."/>
        </authorList>
    </citation>
    <scope>NUCLEOTIDE SEQUENCE [LARGE SCALE GENOMIC DNA]</scope>
    <source>
        <strain evidence="2 3">RO10H11247</strain>
    </source>
</reference>
<feature type="domain" description="HAT C-terminal dimerisation" evidence="1">
    <location>
        <begin position="137"/>
        <end position="216"/>
    </location>
</feature>
<organism evidence="2 3">
    <name type="scientific">Puccinia sorghi</name>
    <dbReference type="NCBI Taxonomy" id="27349"/>
    <lineage>
        <taxon>Eukaryota</taxon>
        <taxon>Fungi</taxon>
        <taxon>Dikarya</taxon>
        <taxon>Basidiomycota</taxon>
        <taxon>Pucciniomycotina</taxon>
        <taxon>Pucciniomycetes</taxon>
        <taxon>Pucciniales</taxon>
        <taxon>Pucciniaceae</taxon>
        <taxon>Puccinia</taxon>
    </lineage>
</organism>
<evidence type="ECO:0000313" key="2">
    <source>
        <dbReference type="EMBL" id="KNZ45276.1"/>
    </source>
</evidence>
<sequence length="233" mass="26442">MTKALACSFVHIPNLKQSPPSINCLDEAPQKSTGWAQYLLNAVKKPAYVSAMILDPPFKISFWKKKEPFIMDYLHISVDNILETFRELETYNKPHPQQNPSASLALPSNTLNQQSSFFSSKLYDTTEKENQHSVHAELSLYLKEELEPEGTNILKYWFVRKNKLPTLSKMVQIYLAIPATSAASECVLSKGQRIVSWQQSSLNPEVVEELLCIKEWTSALMVASNFSLFISPQ</sequence>
<evidence type="ECO:0000313" key="3">
    <source>
        <dbReference type="Proteomes" id="UP000037035"/>
    </source>
</evidence>
<dbReference type="OrthoDB" id="1715602at2759"/>
<keyword evidence="3" id="KW-1185">Reference proteome</keyword>
<dbReference type="GO" id="GO:0046983">
    <property type="term" value="F:protein dimerization activity"/>
    <property type="evidence" value="ECO:0007669"/>
    <property type="project" value="InterPro"/>
</dbReference>
<proteinExistence type="predicted"/>
<dbReference type="Proteomes" id="UP000037035">
    <property type="component" value="Unassembled WGS sequence"/>
</dbReference>
<dbReference type="InterPro" id="IPR008906">
    <property type="entry name" value="HATC_C_dom"/>
</dbReference>
<name>A0A0L6U9U1_9BASI</name>
<accession>A0A0L6U9U1</accession>
<protein>
    <recommendedName>
        <fullName evidence="1">HAT C-terminal dimerisation domain-containing protein</fullName>
    </recommendedName>
</protein>
<dbReference type="AlphaFoldDB" id="A0A0L6U9U1"/>
<dbReference type="SUPFAM" id="SSF53098">
    <property type="entry name" value="Ribonuclease H-like"/>
    <property type="match status" value="1"/>
</dbReference>
<dbReference type="PANTHER" id="PTHR23272:SF21">
    <property type="entry name" value="BED ZINC FINGER AND HAT DIMERIZATION DOMAIN-CONTAINING PROTEIN"/>
    <property type="match status" value="1"/>
</dbReference>